<accession>A0A176VVT6</accession>
<organism evidence="1 2">
    <name type="scientific">Marchantia polymorpha subsp. ruderalis</name>
    <dbReference type="NCBI Taxonomy" id="1480154"/>
    <lineage>
        <taxon>Eukaryota</taxon>
        <taxon>Viridiplantae</taxon>
        <taxon>Streptophyta</taxon>
        <taxon>Embryophyta</taxon>
        <taxon>Marchantiophyta</taxon>
        <taxon>Marchantiopsida</taxon>
        <taxon>Marchantiidae</taxon>
        <taxon>Marchantiales</taxon>
        <taxon>Marchantiaceae</taxon>
        <taxon>Marchantia</taxon>
    </lineage>
</organism>
<proteinExistence type="predicted"/>
<evidence type="ECO:0000313" key="2">
    <source>
        <dbReference type="Proteomes" id="UP000077202"/>
    </source>
</evidence>
<keyword evidence="2" id="KW-1185">Reference proteome</keyword>
<dbReference type="AlphaFoldDB" id="A0A176VVT6"/>
<reference evidence="1" key="1">
    <citation type="submission" date="2016-03" db="EMBL/GenBank/DDBJ databases">
        <title>Mechanisms controlling the formation of the plant cell surface in tip-growing cells are functionally conserved among land plants.</title>
        <authorList>
            <person name="Honkanen S."/>
            <person name="Jones V.A."/>
            <person name="Morieri G."/>
            <person name="Champion C."/>
            <person name="Hetherington A.J."/>
            <person name="Kelly S."/>
            <person name="Saint-Marcoux D."/>
            <person name="Proust H."/>
            <person name="Prescott H."/>
            <person name="Dolan L."/>
        </authorList>
    </citation>
    <scope>NUCLEOTIDE SEQUENCE [LARGE SCALE GENOMIC DNA]</scope>
    <source>
        <tissue evidence="1">Whole gametophyte</tissue>
    </source>
</reference>
<protein>
    <submittedName>
        <fullName evidence="1">Uncharacterized protein</fullName>
    </submittedName>
</protein>
<dbReference type="Proteomes" id="UP000077202">
    <property type="component" value="Unassembled WGS sequence"/>
</dbReference>
<name>A0A176VVT6_MARPO</name>
<sequence>MQSDLGFLPARVRGVNAEKKVGMALSTTFGTCGEDGQRFVHDNLYPKVSNPRIVCRRRWNQTPVGGFHLNLSNDDGSYQFSGKQSEVSAD</sequence>
<evidence type="ECO:0000313" key="1">
    <source>
        <dbReference type="EMBL" id="OAE24481.1"/>
    </source>
</evidence>
<comment type="caution">
    <text evidence="1">The sequence shown here is derived from an EMBL/GenBank/DDBJ whole genome shotgun (WGS) entry which is preliminary data.</text>
</comment>
<gene>
    <name evidence="1" type="ORF">AXG93_1615s1350</name>
</gene>
<dbReference type="EMBL" id="LVLJ01002594">
    <property type="protein sequence ID" value="OAE24481.1"/>
    <property type="molecule type" value="Genomic_DNA"/>
</dbReference>